<dbReference type="InterPro" id="IPR014729">
    <property type="entry name" value="Rossmann-like_a/b/a_fold"/>
</dbReference>
<dbReference type="AlphaFoldDB" id="A0A5B7ZYA5"/>
<gene>
    <name evidence="3" type="ORF">FHG12_06990</name>
</gene>
<evidence type="ECO:0000256" key="1">
    <source>
        <dbReference type="ARBA" id="ARBA00008791"/>
    </source>
</evidence>
<proteinExistence type="inferred from homology"/>
<dbReference type="KEGG" id="hyj:FHG12_06990"/>
<evidence type="ECO:0000259" key="2">
    <source>
        <dbReference type="Pfam" id="PF00582"/>
    </source>
</evidence>
<sequence length="145" mass="14908">MTLSAILCPLDFSSASVPVVAYAAALAAATGAELRLVHVLEPQPVLAQPDASPELNVPGQLAAHQATAERAGARVKTVILEGDAAVEIVAEARRHPADLIVIGAHGQTGLTRFLMGNTAEVVVRTAPCATLLVKAGPADEYRQSA</sequence>
<evidence type="ECO:0000313" key="3">
    <source>
        <dbReference type="EMBL" id="QDA59867.1"/>
    </source>
</evidence>
<accession>A0A5B7ZYA5</accession>
<dbReference type="InterPro" id="IPR006016">
    <property type="entry name" value="UspA"/>
</dbReference>
<feature type="domain" description="UspA" evidence="2">
    <location>
        <begin position="6"/>
        <end position="134"/>
    </location>
</feature>
<dbReference type="PANTHER" id="PTHR46268:SF6">
    <property type="entry name" value="UNIVERSAL STRESS PROTEIN UP12"/>
    <property type="match status" value="1"/>
</dbReference>
<dbReference type="PRINTS" id="PR01438">
    <property type="entry name" value="UNVRSLSTRESS"/>
</dbReference>
<dbReference type="SUPFAM" id="SSF52402">
    <property type="entry name" value="Adenine nucleotide alpha hydrolases-like"/>
    <property type="match status" value="1"/>
</dbReference>
<dbReference type="CDD" id="cd00293">
    <property type="entry name" value="USP-like"/>
    <property type="match status" value="1"/>
</dbReference>
<reference evidence="3 4" key="1">
    <citation type="submission" date="2019-06" db="EMBL/GenBank/DDBJ databases">
        <authorList>
            <person name="Srinivasan S."/>
        </authorList>
    </citation>
    <scope>NUCLEOTIDE SEQUENCE [LARGE SCALE GENOMIC DNA]</scope>
    <source>
        <strain evidence="3 4">17J68-5</strain>
    </source>
</reference>
<protein>
    <submittedName>
        <fullName evidence="3">Universal stress protein</fullName>
    </submittedName>
</protein>
<keyword evidence="4" id="KW-1185">Reference proteome</keyword>
<comment type="similarity">
    <text evidence="1">Belongs to the universal stress protein A family.</text>
</comment>
<dbReference type="Pfam" id="PF00582">
    <property type="entry name" value="Usp"/>
    <property type="match status" value="1"/>
</dbReference>
<dbReference type="EMBL" id="CP040896">
    <property type="protein sequence ID" value="QDA59867.1"/>
    <property type="molecule type" value="Genomic_DNA"/>
</dbReference>
<dbReference type="Proteomes" id="UP000305398">
    <property type="component" value="Chromosome"/>
</dbReference>
<dbReference type="PANTHER" id="PTHR46268">
    <property type="entry name" value="STRESS RESPONSE PROTEIN NHAX"/>
    <property type="match status" value="1"/>
</dbReference>
<dbReference type="Gene3D" id="3.40.50.620">
    <property type="entry name" value="HUPs"/>
    <property type="match status" value="1"/>
</dbReference>
<dbReference type="RefSeq" id="WP_139515047.1">
    <property type="nucleotide sequence ID" value="NZ_CP040896.1"/>
</dbReference>
<dbReference type="InterPro" id="IPR006015">
    <property type="entry name" value="Universal_stress_UspA"/>
</dbReference>
<name>A0A5B7ZYA5_9BACT</name>
<dbReference type="OrthoDB" id="1522603at2"/>
<organism evidence="3 4">
    <name type="scientific">Hymenobacter jejuensis</name>
    <dbReference type="NCBI Taxonomy" id="2502781"/>
    <lineage>
        <taxon>Bacteria</taxon>
        <taxon>Pseudomonadati</taxon>
        <taxon>Bacteroidota</taxon>
        <taxon>Cytophagia</taxon>
        <taxon>Cytophagales</taxon>
        <taxon>Hymenobacteraceae</taxon>
        <taxon>Hymenobacter</taxon>
    </lineage>
</organism>
<evidence type="ECO:0000313" key="4">
    <source>
        <dbReference type="Proteomes" id="UP000305398"/>
    </source>
</evidence>